<organism evidence="3">
    <name type="scientific">Melanopsichium pennsylvanicum 4</name>
    <dbReference type="NCBI Taxonomy" id="1398559"/>
    <lineage>
        <taxon>Eukaryota</taxon>
        <taxon>Fungi</taxon>
        <taxon>Dikarya</taxon>
        <taxon>Basidiomycota</taxon>
        <taxon>Ustilaginomycotina</taxon>
        <taxon>Ustilaginomycetes</taxon>
        <taxon>Ustilaginales</taxon>
        <taxon>Ustilaginaceae</taxon>
        <taxon>Melanopsichium</taxon>
    </lineage>
</organism>
<feature type="transmembrane region" description="Helical" evidence="1">
    <location>
        <begin position="583"/>
        <end position="608"/>
    </location>
</feature>
<dbReference type="InterPro" id="IPR016161">
    <property type="entry name" value="Ald_DH/histidinol_DH"/>
</dbReference>
<sequence length="623" mass="66701">MSTQLLRGAEKEKLSGSEPILTGQALPAQVYGFDEIVEHIEEALIERRVSHNQAYRFKVIDTIFSFFETRRSQLLEAASQDFGGKAARVELELDYALTLSQIAAALQTQCKPNVPGGALPDRFLKRHTAAVNGRSDAARIDAARPVGAVLLVTQPWRPFDDLFAPLSSAVAAGNVVCVVLSPTLPAANKVILEQLTPQLPKAAVFFVNPSDMKAAQNGVEDLRSLEPQVFGIQIPGSTHVATRIDVPGSAYVSASLANATSSPLRFVVGGSSAKRIADKLRVITTEVIEGASMCLGRGVGAPKYLFVHEEIYAGFRDALVLAIATSSANLAPSDDGSKLEEIILNEDSPGNKVGISGGAARIQKPFSSEKRPGGVALIEIDVEASRGANLSALISDRKAVAMIKDLAAVVLVGVSSTEHAFGLIEGLGLDKGHMVMYSNDSAEVQHVLRELGPATLSIDHIAPENLFSSYAPKRRSGSAVLHHYSHTHARRMKAAAEESLGLRWPLELFQTSTTAYLAGVRSTSLGLCGIAASSPDCRSALSTASTQQRQLILKKALADHLAKTKRLANRSRPAISLPILRVFFLQGLFLFWGSALTCTLAGLGFSVFKLSRWAWSRYMSVSA</sequence>
<dbReference type="Gene3D" id="3.40.605.10">
    <property type="entry name" value="Aldehyde Dehydrogenase, Chain A, domain 1"/>
    <property type="match status" value="1"/>
</dbReference>
<dbReference type="Pfam" id="PF00171">
    <property type="entry name" value="Aldedh"/>
    <property type="match status" value="1"/>
</dbReference>
<accession>A0A077RB47</accession>
<dbReference type="InterPro" id="IPR016162">
    <property type="entry name" value="Ald_DH_N"/>
</dbReference>
<evidence type="ECO:0000259" key="2">
    <source>
        <dbReference type="Pfam" id="PF00171"/>
    </source>
</evidence>
<dbReference type="Gene3D" id="3.40.309.10">
    <property type="entry name" value="Aldehyde Dehydrogenase, Chain A, domain 2"/>
    <property type="match status" value="1"/>
</dbReference>
<keyword evidence="1" id="KW-1133">Transmembrane helix</keyword>
<dbReference type="InterPro" id="IPR015590">
    <property type="entry name" value="Aldehyde_DH_dom"/>
</dbReference>
<keyword evidence="1" id="KW-0812">Transmembrane</keyword>
<dbReference type="AlphaFoldDB" id="A0A077RB47"/>
<dbReference type="InterPro" id="IPR016163">
    <property type="entry name" value="Ald_DH_C"/>
</dbReference>
<keyword evidence="1" id="KW-0472">Membrane</keyword>
<evidence type="ECO:0000313" key="3">
    <source>
        <dbReference type="EMBL" id="CDI56522.1"/>
    </source>
</evidence>
<name>A0A077RB47_9BASI</name>
<dbReference type="SUPFAM" id="SSF53720">
    <property type="entry name" value="ALDH-like"/>
    <property type="match status" value="1"/>
</dbReference>
<proteinExistence type="predicted"/>
<feature type="domain" description="Aldehyde dehydrogenase" evidence="2">
    <location>
        <begin position="52"/>
        <end position="325"/>
    </location>
</feature>
<protein>
    <submittedName>
        <fullName evidence="3">Aldehyde dehydrogenase</fullName>
    </submittedName>
</protein>
<reference evidence="3" key="1">
    <citation type="journal article" date="2014" name="Genome Biol. Evol.">
        <title>Gene Loss Rather Than Gene Gain Is Associated with a Host Jump from Monocots to Dicots in the Smut Fungus Melanopsichium pennsylvanicum.</title>
        <authorList>
            <person name="Sharma R."/>
            <person name="Mishra B."/>
            <person name="Runge F."/>
            <person name="Thines M."/>
        </authorList>
    </citation>
    <scope>NUCLEOTIDE SEQUENCE</scope>
    <source>
        <strain evidence="3">4</strain>
    </source>
</reference>
<dbReference type="GO" id="GO:0016620">
    <property type="term" value="F:oxidoreductase activity, acting on the aldehyde or oxo group of donors, NAD or NADP as acceptor"/>
    <property type="evidence" value="ECO:0007669"/>
    <property type="project" value="InterPro"/>
</dbReference>
<evidence type="ECO:0000256" key="1">
    <source>
        <dbReference type="SAM" id="Phobius"/>
    </source>
</evidence>
<dbReference type="EMBL" id="HG529690">
    <property type="protein sequence ID" value="CDI56522.1"/>
    <property type="molecule type" value="Genomic_DNA"/>
</dbReference>